<dbReference type="EMBL" id="JAWDGP010002624">
    <property type="protein sequence ID" value="KAK3781444.1"/>
    <property type="molecule type" value="Genomic_DNA"/>
</dbReference>
<dbReference type="Proteomes" id="UP001283361">
    <property type="component" value="Unassembled WGS sequence"/>
</dbReference>
<accession>A0AAE1A562</accession>
<gene>
    <name evidence="1" type="ORF">RRG08_019069</name>
</gene>
<protein>
    <submittedName>
        <fullName evidence="1">Uncharacterized protein</fullName>
    </submittedName>
</protein>
<evidence type="ECO:0000313" key="2">
    <source>
        <dbReference type="Proteomes" id="UP001283361"/>
    </source>
</evidence>
<organism evidence="1 2">
    <name type="scientific">Elysia crispata</name>
    <name type="common">lettuce slug</name>
    <dbReference type="NCBI Taxonomy" id="231223"/>
    <lineage>
        <taxon>Eukaryota</taxon>
        <taxon>Metazoa</taxon>
        <taxon>Spiralia</taxon>
        <taxon>Lophotrochozoa</taxon>
        <taxon>Mollusca</taxon>
        <taxon>Gastropoda</taxon>
        <taxon>Heterobranchia</taxon>
        <taxon>Euthyneura</taxon>
        <taxon>Panpulmonata</taxon>
        <taxon>Sacoglossa</taxon>
        <taxon>Placobranchoidea</taxon>
        <taxon>Plakobranchidae</taxon>
        <taxon>Elysia</taxon>
    </lineage>
</organism>
<dbReference type="AlphaFoldDB" id="A0AAE1A562"/>
<reference evidence="1" key="1">
    <citation type="journal article" date="2023" name="G3 (Bethesda)">
        <title>A reference genome for the long-term kleptoplast-retaining sea slug Elysia crispata morphotype clarki.</title>
        <authorList>
            <person name="Eastman K.E."/>
            <person name="Pendleton A.L."/>
            <person name="Shaikh M.A."/>
            <person name="Suttiyut T."/>
            <person name="Ogas R."/>
            <person name="Tomko P."/>
            <person name="Gavelis G."/>
            <person name="Widhalm J.R."/>
            <person name="Wisecaver J.H."/>
        </authorList>
    </citation>
    <scope>NUCLEOTIDE SEQUENCE</scope>
    <source>
        <strain evidence="1">ECLA1</strain>
    </source>
</reference>
<keyword evidence="2" id="KW-1185">Reference proteome</keyword>
<comment type="caution">
    <text evidence="1">The sequence shown here is derived from an EMBL/GenBank/DDBJ whole genome shotgun (WGS) entry which is preliminary data.</text>
</comment>
<evidence type="ECO:0000313" key="1">
    <source>
        <dbReference type="EMBL" id="KAK3781444.1"/>
    </source>
</evidence>
<proteinExistence type="predicted"/>
<name>A0AAE1A562_9GAST</name>
<sequence length="220" mass="24584">MWGTIIIGLNLSHYTDTSPTSTKQVAPAGLDPLNFSAEGGCVNIEKANVIKLKNIIYISFQLQQWLCRLVPNLATVSKSRITHHVSSVVKSCLQLSEQEVVAFLDKEFDFHGLPDALSSCGLNRLHLLDLEAYSPTCSQNPPMLTNAVVRALEHFQVQENLPMSFVVNWMKRLDPTLVPMSESKLLSKVLSLCKKLRSLVKNKKTEDLRHLLLQSFGVLT</sequence>